<dbReference type="Gene3D" id="3.40.50.980">
    <property type="match status" value="1"/>
</dbReference>
<dbReference type="PANTHER" id="PTHR24096:SF353">
    <property type="entry name" value="GH16244P-RELATED"/>
    <property type="match status" value="1"/>
</dbReference>
<dbReference type="InterPro" id="IPR000873">
    <property type="entry name" value="AMP-dep_synth/lig_dom"/>
</dbReference>
<evidence type="ECO:0000256" key="1">
    <source>
        <dbReference type="ARBA" id="ARBA00004275"/>
    </source>
</evidence>
<dbReference type="InterPro" id="IPR020845">
    <property type="entry name" value="AMP-binding_CS"/>
</dbReference>
<dbReference type="EnsemblMetazoa" id="MESCA008084-RA">
    <property type="protein sequence ID" value="MESCA008084-PA"/>
    <property type="gene ID" value="MESCA008084"/>
</dbReference>
<evidence type="ECO:0000313" key="5">
    <source>
        <dbReference type="Proteomes" id="UP000015102"/>
    </source>
</evidence>
<keyword evidence="2" id="KW-0576">Peroxisome</keyword>
<dbReference type="SUPFAM" id="SSF56801">
    <property type="entry name" value="Acetyl-CoA synthetase-like"/>
    <property type="match status" value="1"/>
</dbReference>
<dbReference type="EMBL" id="CAQQ02001175">
    <property type="status" value="NOT_ANNOTATED_CDS"/>
    <property type="molecule type" value="Genomic_DNA"/>
</dbReference>
<evidence type="ECO:0000313" key="4">
    <source>
        <dbReference type="EnsemblMetazoa" id="MESCA008084-PA"/>
    </source>
</evidence>
<evidence type="ECO:0000256" key="2">
    <source>
        <dbReference type="ARBA" id="ARBA00023140"/>
    </source>
</evidence>
<reference evidence="5" key="1">
    <citation type="submission" date="2013-02" db="EMBL/GenBank/DDBJ databases">
        <authorList>
            <person name="Hughes D."/>
        </authorList>
    </citation>
    <scope>NUCLEOTIDE SEQUENCE</scope>
    <source>
        <strain>Durham</strain>
        <strain evidence="5">NC isolate 2 -- Noor lab</strain>
    </source>
</reference>
<dbReference type="HOGENOM" id="CLU_1867437_0_0_1"/>
<dbReference type="AlphaFoldDB" id="T1GWB1"/>
<dbReference type="STRING" id="36166.T1GWB1"/>
<feature type="domain" description="AMP-dependent synthetase/ligase" evidence="3">
    <location>
        <begin position="2"/>
        <end position="133"/>
    </location>
</feature>
<dbReference type="Pfam" id="PF00501">
    <property type="entry name" value="AMP-binding"/>
    <property type="match status" value="1"/>
</dbReference>
<sequence>MASNTTYAMPVVFGSLFINVPCHPIDPTFSREAIAYSWSKTKPKVIFCDGSVYEIVKEVLKDLDLSSEVYILNNHIEGAKKVQDLFVDRGLKERFFQPREIENGDQTAVVLCSSGSTGLSKAVTLSHKSITRMFSIL</sequence>
<dbReference type="GO" id="GO:0005777">
    <property type="term" value="C:peroxisome"/>
    <property type="evidence" value="ECO:0007669"/>
    <property type="project" value="UniProtKB-SubCell"/>
</dbReference>
<dbReference type="GO" id="GO:0004467">
    <property type="term" value="F:long-chain fatty acid-CoA ligase activity"/>
    <property type="evidence" value="ECO:0007669"/>
    <property type="project" value="TreeGrafter"/>
</dbReference>
<reference evidence="4" key="2">
    <citation type="submission" date="2015-06" db="UniProtKB">
        <authorList>
            <consortium name="EnsemblMetazoa"/>
        </authorList>
    </citation>
    <scope>IDENTIFICATION</scope>
</reference>
<organism evidence="4 5">
    <name type="scientific">Megaselia scalaris</name>
    <name type="common">Humpbacked fly</name>
    <name type="synonym">Phora scalaris</name>
    <dbReference type="NCBI Taxonomy" id="36166"/>
    <lineage>
        <taxon>Eukaryota</taxon>
        <taxon>Metazoa</taxon>
        <taxon>Ecdysozoa</taxon>
        <taxon>Arthropoda</taxon>
        <taxon>Hexapoda</taxon>
        <taxon>Insecta</taxon>
        <taxon>Pterygota</taxon>
        <taxon>Neoptera</taxon>
        <taxon>Endopterygota</taxon>
        <taxon>Diptera</taxon>
        <taxon>Brachycera</taxon>
        <taxon>Muscomorpha</taxon>
        <taxon>Platypezoidea</taxon>
        <taxon>Phoridae</taxon>
        <taxon>Megaseliini</taxon>
        <taxon>Megaselia</taxon>
    </lineage>
</organism>
<evidence type="ECO:0000259" key="3">
    <source>
        <dbReference type="Pfam" id="PF00501"/>
    </source>
</evidence>
<dbReference type="PROSITE" id="PS00455">
    <property type="entry name" value="AMP_BINDING"/>
    <property type="match status" value="1"/>
</dbReference>
<comment type="subcellular location">
    <subcellularLocation>
        <location evidence="1">Peroxisome</location>
    </subcellularLocation>
</comment>
<dbReference type="GO" id="GO:0046949">
    <property type="term" value="P:fatty-acyl-CoA biosynthetic process"/>
    <property type="evidence" value="ECO:0007669"/>
    <property type="project" value="TreeGrafter"/>
</dbReference>
<proteinExistence type="predicted"/>
<protein>
    <recommendedName>
        <fullName evidence="3">AMP-dependent synthetase/ligase domain-containing protein</fullName>
    </recommendedName>
</protein>
<dbReference type="PANTHER" id="PTHR24096">
    <property type="entry name" value="LONG-CHAIN-FATTY-ACID--COA LIGASE"/>
    <property type="match status" value="1"/>
</dbReference>
<accession>T1GWB1</accession>
<dbReference type="Proteomes" id="UP000015102">
    <property type="component" value="Unassembled WGS sequence"/>
</dbReference>
<name>T1GWB1_MEGSC</name>
<keyword evidence="5" id="KW-1185">Reference proteome</keyword>